<evidence type="ECO:0000256" key="13">
    <source>
        <dbReference type="ARBA" id="ARBA00049396"/>
    </source>
</evidence>
<keyword evidence="5 14" id="KW-0521">NADP</keyword>
<evidence type="ECO:0000256" key="10">
    <source>
        <dbReference type="ARBA" id="ARBA00037922"/>
    </source>
</evidence>
<keyword evidence="9 14" id="KW-0457">Lysine biosynthesis</keyword>
<feature type="binding site" evidence="14">
    <location>
        <begin position="10"/>
        <end position="15"/>
    </location>
    <ligand>
        <name>NAD(+)</name>
        <dbReference type="ChEBI" id="CHEBI:57540"/>
    </ligand>
</feature>
<dbReference type="PANTHER" id="PTHR20836">
    <property type="entry name" value="DIHYDRODIPICOLINATE REDUCTASE"/>
    <property type="match status" value="1"/>
</dbReference>
<dbReference type="InterPro" id="IPR036291">
    <property type="entry name" value="NAD(P)-bd_dom_sf"/>
</dbReference>
<dbReference type="GO" id="GO:0019877">
    <property type="term" value="P:diaminopimelate biosynthetic process"/>
    <property type="evidence" value="ECO:0007669"/>
    <property type="project" value="UniProtKB-UniRule"/>
</dbReference>
<comment type="caution">
    <text evidence="14">Was originally thought to be a dihydrodipicolinate reductase (DHDPR), catalyzing the conversion of dihydrodipicolinate to tetrahydrodipicolinate. However, it was shown in E.coli that the substrate of the enzymatic reaction is not dihydrodipicolinate (DHDP) but in fact (2S,4S)-4-hydroxy-2,3,4,5-tetrahydrodipicolinic acid (HTPA), the product released by the DapA-catalyzed reaction.</text>
</comment>
<protein>
    <recommendedName>
        <fullName evidence="11 14">4-hydroxy-tetrahydrodipicolinate reductase</fullName>
        <shortName evidence="14">HTPA reductase</shortName>
        <ecNumber evidence="11 14">1.17.1.8</ecNumber>
    </recommendedName>
</protein>
<dbReference type="CDD" id="cd02274">
    <property type="entry name" value="DHDPR_N"/>
    <property type="match status" value="1"/>
</dbReference>
<sequence>MHMVKIAIMGAAGRMGLRLIKATDGIEGASLVAASECSESTLIGTDVGELAGIGKRDITLVADLEKVVDTFDVIIDFTTPVVTLRSLVLCQRYGKKLVIGTTGFTDEQKAQIDAVANEVGIVMAPNYSVGVNLVFNLLEKVAKVMGNYCDIEIIEAHHRYKVDAPSGTAIGMGEAIAGAMGNKLSDVAVYAREGITNGRRRNEIGFSTIRAGDIVGEHTVMFADIGERIEISHKATNRMTFANGAVRAAIWIATKKTGLFTMKDVLDLDLLCSK</sequence>
<reference evidence="18" key="1">
    <citation type="submission" date="2017-04" db="EMBL/GenBank/DDBJ databases">
        <title>Genome evolution of the luminous symbionts of deep sea anglerfish.</title>
        <authorList>
            <person name="Hendry T.A."/>
        </authorList>
    </citation>
    <scope>NUCLEOTIDE SEQUENCE [LARGE SCALE GENOMIC DNA]</scope>
</reference>
<evidence type="ECO:0000256" key="4">
    <source>
        <dbReference type="ARBA" id="ARBA00022605"/>
    </source>
</evidence>
<feature type="binding site" evidence="14">
    <location>
        <begin position="124"/>
        <end position="127"/>
    </location>
    <ligand>
        <name>NAD(+)</name>
        <dbReference type="ChEBI" id="CHEBI:57540"/>
    </ligand>
</feature>
<keyword evidence="7 14" id="KW-0560">Oxidoreductase</keyword>
<dbReference type="GO" id="GO:0051287">
    <property type="term" value="F:NAD binding"/>
    <property type="evidence" value="ECO:0007669"/>
    <property type="project" value="UniProtKB-UniRule"/>
</dbReference>
<gene>
    <name evidence="14" type="primary">dapB</name>
    <name evidence="17" type="ORF">BTN49_0526</name>
</gene>
<keyword evidence="6 14" id="KW-0220">Diaminopimelate biosynthesis</keyword>
<organism evidence="17 18">
    <name type="scientific">Candidatus Enterovibrio escicola</name>
    <dbReference type="NCBI Taxonomy" id="1927127"/>
    <lineage>
        <taxon>Bacteria</taxon>
        <taxon>Pseudomonadati</taxon>
        <taxon>Pseudomonadota</taxon>
        <taxon>Gammaproteobacteria</taxon>
        <taxon>Vibrionales</taxon>
        <taxon>Vibrionaceae</taxon>
        <taxon>Enterovibrio</taxon>
    </lineage>
</organism>
<dbReference type="EC" id="1.17.1.8" evidence="11 14"/>
<dbReference type="GO" id="GO:0005829">
    <property type="term" value="C:cytosol"/>
    <property type="evidence" value="ECO:0007669"/>
    <property type="project" value="TreeGrafter"/>
</dbReference>
<evidence type="ECO:0000256" key="2">
    <source>
        <dbReference type="ARBA" id="ARBA00006642"/>
    </source>
</evidence>
<evidence type="ECO:0000256" key="9">
    <source>
        <dbReference type="ARBA" id="ARBA00023154"/>
    </source>
</evidence>
<dbReference type="GO" id="GO:0050661">
    <property type="term" value="F:NADP binding"/>
    <property type="evidence" value="ECO:0007669"/>
    <property type="project" value="UniProtKB-UniRule"/>
</dbReference>
<dbReference type="Gene3D" id="3.30.360.10">
    <property type="entry name" value="Dihydrodipicolinate Reductase, domain 2"/>
    <property type="match status" value="1"/>
</dbReference>
<name>A0A2A5T5X1_9GAMM</name>
<evidence type="ECO:0000256" key="8">
    <source>
        <dbReference type="ARBA" id="ARBA00023027"/>
    </source>
</evidence>
<dbReference type="SUPFAM" id="SSF51735">
    <property type="entry name" value="NAD(P)-binding Rossmann-fold domains"/>
    <property type="match status" value="1"/>
</dbReference>
<dbReference type="EMBL" id="NBYY01000009">
    <property type="protein sequence ID" value="PCS23557.1"/>
    <property type="molecule type" value="Genomic_DNA"/>
</dbReference>
<evidence type="ECO:0000256" key="6">
    <source>
        <dbReference type="ARBA" id="ARBA00022915"/>
    </source>
</evidence>
<keyword evidence="4 14" id="KW-0028">Amino-acid biosynthesis</keyword>
<dbReference type="Pfam" id="PF01113">
    <property type="entry name" value="DapB_N"/>
    <property type="match status" value="1"/>
</dbReference>
<dbReference type="FunFam" id="3.40.50.720:FF:000048">
    <property type="entry name" value="4-hydroxy-tetrahydrodipicolinate reductase"/>
    <property type="match status" value="1"/>
</dbReference>
<comment type="catalytic activity">
    <reaction evidence="12 14">
        <text>(S)-2,3,4,5-tetrahydrodipicolinate + NADP(+) + H2O = (2S,4S)-4-hydroxy-2,3,4,5-tetrahydrodipicolinate + NADPH + H(+)</text>
        <dbReference type="Rhea" id="RHEA:35331"/>
        <dbReference type="ChEBI" id="CHEBI:15377"/>
        <dbReference type="ChEBI" id="CHEBI:15378"/>
        <dbReference type="ChEBI" id="CHEBI:16845"/>
        <dbReference type="ChEBI" id="CHEBI:57783"/>
        <dbReference type="ChEBI" id="CHEBI:58349"/>
        <dbReference type="ChEBI" id="CHEBI:67139"/>
        <dbReference type="EC" id="1.17.1.8"/>
    </reaction>
</comment>
<dbReference type="AlphaFoldDB" id="A0A2A5T5X1"/>
<dbReference type="GO" id="GO:0008839">
    <property type="term" value="F:4-hydroxy-tetrahydrodipicolinate reductase"/>
    <property type="evidence" value="ECO:0007669"/>
    <property type="project" value="UniProtKB-UniRule"/>
</dbReference>
<dbReference type="Proteomes" id="UP000219020">
    <property type="component" value="Unassembled WGS sequence"/>
</dbReference>
<dbReference type="SUPFAM" id="SSF55347">
    <property type="entry name" value="Glyceraldehyde-3-phosphate dehydrogenase-like, C-terminal domain"/>
    <property type="match status" value="1"/>
</dbReference>
<proteinExistence type="inferred from homology"/>
<accession>A0A2A5T5X1</accession>
<keyword evidence="18" id="KW-1185">Reference proteome</keyword>
<dbReference type="NCBIfam" id="TIGR00036">
    <property type="entry name" value="dapB"/>
    <property type="match status" value="1"/>
</dbReference>
<dbReference type="GO" id="GO:0016726">
    <property type="term" value="F:oxidoreductase activity, acting on CH or CH2 groups, NAD or NADP as acceptor"/>
    <property type="evidence" value="ECO:0007669"/>
    <property type="project" value="UniProtKB-UniRule"/>
</dbReference>
<feature type="binding site" evidence="14">
    <location>
        <begin position="100"/>
        <end position="102"/>
    </location>
    <ligand>
        <name>NAD(+)</name>
        <dbReference type="ChEBI" id="CHEBI:57540"/>
    </ligand>
</feature>
<evidence type="ECO:0000256" key="14">
    <source>
        <dbReference type="HAMAP-Rule" id="MF_00102"/>
    </source>
</evidence>
<dbReference type="HAMAP" id="MF_00102">
    <property type="entry name" value="DapB"/>
    <property type="match status" value="1"/>
</dbReference>
<evidence type="ECO:0000259" key="15">
    <source>
        <dbReference type="Pfam" id="PF01113"/>
    </source>
</evidence>
<comment type="subunit">
    <text evidence="14">Homotetramer.</text>
</comment>
<evidence type="ECO:0000256" key="5">
    <source>
        <dbReference type="ARBA" id="ARBA00022857"/>
    </source>
</evidence>
<dbReference type="GO" id="GO:0009089">
    <property type="term" value="P:lysine biosynthetic process via diaminopimelate"/>
    <property type="evidence" value="ECO:0007669"/>
    <property type="project" value="UniProtKB-UniRule"/>
</dbReference>
<evidence type="ECO:0000256" key="7">
    <source>
        <dbReference type="ARBA" id="ARBA00023002"/>
    </source>
</evidence>
<dbReference type="InterPro" id="IPR023940">
    <property type="entry name" value="DHDPR_bac"/>
</dbReference>
<evidence type="ECO:0000256" key="3">
    <source>
        <dbReference type="ARBA" id="ARBA00022490"/>
    </source>
</evidence>
<dbReference type="PANTHER" id="PTHR20836:SF0">
    <property type="entry name" value="4-HYDROXY-TETRAHYDRODIPICOLINATE REDUCTASE 1, CHLOROPLASTIC-RELATED"/>
    <property type="match status" value="1"/>
</dbReference>
<evidence type="ECO:0000256" key="1">
    <source>
        <dbReference type="ARBA" id="ARBA00004496"/>
    </source>
</evidence>
<comment type="catalytic activity">
    <reaction evidence="13 14">
        <text>(S)-2,3,4,5-tetrahydrodipicolinate + NAD(+) + H2O = (2S,4S)-4-hydroxy-2,3,4,5-tetrahydrodipicolinate + NADH + H(+)</text>
        <dbReference type="Rhea" id="RHEA:35323"/>
        <dbReference type="ChEBI" id="CHEBI:15377"/>
        <dbReference type="ChEBI" id="CHEBI:15378"/>
        <dbReference type="ChEBI" id="CHEBI:16845"/>
        <dbReference type="ChEBI" id="CHEBI:57540"/>
        <dbReference type="ChEBI" id="CHEBI:57945"/>
        <dbReference type="ChEBI" id="CHEBI:67139"/>
        <dbReference type="EC" id="1.17.1.8"/>
    </reaction>
</comment>
<evidence type="ECO:0000256" key="11">
    <source>
        <dbReference type="ARBA" id="ARBA00038983"/>
    </source>
</evidence>
<dbReference type="UniPathway" id="UPA00034">
    <property type="reaction ID" value="UER00018"/>
</dbReference>
<dbReference type="PIRSF" id="PIRSF000161">
    <property type="entry name" value="DHPR"/>
    <property type="match status" value="1"/>
</dbReference>
<evidence type="ECO:0000256" key="12">
    <source>
        <dbReference type="ARBA" id="ARBA00049080"/>
    </source>
</evidence>
<comment type="function">
    <text evidence="14">Catalyzes the conversion of 4-hydroxy-tetrahydrodipicolinate (HTPA) to tetrahydrodipicolinate.</text>
</comment>
<dbReference type="Pfam" id="PF05173">
    <property type="entry name" value="DapB_C"/>
    <property type="match status" value="1"/>
</dbReference>
<comment type="similarity">
    <text evidence="2 14">Belongs to the DapB family.</text>
</comment>
<feature type="domain" description="Dihydrodipicolinate reductase C-terminal" evidence="16">
    <location>
        <begin position="130"/>
        <end position="266"/>
    </location>
</feature>
<evidence type="ECO:0000259" key="16">
    <source>
        <dbReference type="Pfam" id="PF05173"/>
    </source>
</evidence>
<dbReference type="InterPro" id="IPR022663">
    <property type="entry name" value="DapB_C"/>
</dbReference>
<comment type="caution">
    <text evidence="14">Lacks conserved residue(s) required for the propagation of feature annotation.</text>
</comment>
<feature type="active site" description="Proton donor" evidence="14">
    <location>
        <position position="161"/>
    </location>
</feature>
<comment type="subcellular location">
    <subcellularLocation>
        <location evidence="1 14">Cytoplasm</location>
    </subcellularLocation>
</comment>
<dbReference type="FunFam" id="3.30.360.10:FF:000004">
    <property type="entry name" value="4-hydroxy-tetrahydrodipicolinate reductase"/>
    <property type="match status" value="1"/>
</dbReference>
<dbReference type="InterPro" id="IPR000846">
    <property type="entry name" value="DapB_N"/>
</dbReference>
<comment type="pathway">
    <text evidence="10 14">Amino-acid biosynthesis; L-lysine biosynthesis via DAP pathway; (S)-tetrahydrodipicolinate from L-aspartate: step 4/4.</text>
</comment>
<keyword evidence="3 14" id="KW-0963">Cytoplasm</keyword>
<comment type="caution">
    <text evidence="17">The sequence shown here is derived from an EMBL/GenBank/DDBJ whole genome shotgun (WGS) entry which is preliminary data.</text>
</comment>
<dbReference type="InterPro" id="IPR022664">
    <property type="entry name" value="DapB_N_CS"/>
</dbReference>
<feature type="domain" description="Dihydrodipicolinate reductase N-terminal" evidence="15">
    <location>
        <begin position="4"/>
        <end position="127"/>
    </location>
</feature>
<dbReference type="Gene3D" id="3.40.50.720">
    <property type="entry name" value="NAD(P)-binding Rossmann-like Domain"/>
    <property type="match status" value="1"/>
</dbReference>
<evidence type="ECO:0000313" key="17">
    <source>
        <dbReference type="EMBL" id="PCS23557.1"/>
    </source>
</evidence>
<feature type="binding site" evidence="14">
    <location>
        <begin position="167"/>
        <end position="168"/>
    </location>
    <ligand>
        <name>(S)-2,3,4,5-tetrahydrodipicolinate</name>
        <dbReference type="ChEBI" id="CHEBI:16845"/>
    </ligand>
</feature>
<feature type="binding site" evidence="14">
    <location>
        <position position="158"/>
    </location>
    <ligand>
        <name>(S)-2,3,4,5-tetrahydrodipicolinate</name>
        <dbReference type="ChEBI" id="CHEBI:16845"/>
    </ligand>
</feature>
<dbReference type="PROSITE" id="PS01298">
    <property type="entry name" value="DAPB"/>
    <property type="match status" value="1"/>
</dbReference>
<keyword evidence="8 14" id="KW-0520">NAD</keyword>
<feature type="active site" description="Proton donor/acceptor" evidence="14">
    <location>
        <position position="157"/>
    </location>
</feature>
<evidence type="ECO:0000313" key="18">
    <source>
        <dbReference type="Proteomes" id="UP000219020"/>
    </source>
</evidence>